<evidence type="ECO:0000313" key="4">
    <source>
        <dbReference type="EMBL" id="KRY47408.1"/>
    </source>
</evidence>
<dbReference type="GO" id="GO:0043488">
    <property type="term" value="P:regulation of mRNA stability"/>
    <property type="evidence" value="ECO:0007669"/>
    <property type="project" value="TreeGrafter"/>
</dbReference>
<dbReference type="SUPFAM" id="SSF53927">
    <property type="entry name" value="Cytidine deaminase-like"/>
    <property type="match status" value="1"/>
</dbReference>
<dbReference type="Gene3D" id="3.40.140.10">
    <property type="entry name" value="Cytidine Deaminase, domain 2"/>
    <property type="match status" value="1"/>
</dbReference>
<evidence type="ECO:0000256" key="1">
    <source>
        <dbReference type="ARBA" id="ARBA00022553"/>
    </source>
</evidence>
<reference evidence="4 5" key="1">
    <citation type="submission" date="2015-01" db="EMBL/GenBank/DDBJ databases">
        <title>Evolution of Trichinella species and genotypes.</title>
        <authorList>
            <person name="Korhonen P.K."/>
            <person name="Edoardo P."/>
            <person name="Giuseppe L.R."/>
            <person name="Gasser R.B."/>
        </authorList>
    </citation>
    <scope>NUCLEOTIDE SEQUENCE [LARGE SCALE GENOMIC DNA]</scope>
    <source>
        <strain evidence="4">ISS120</strain>
    </source>
</reference>
<evidence type="ECO:0000259" key="3">
    <source>
        <dbReference type="PROSITE" id="PS51857"/>
    </source>
</evidence>
<accession>A0A0V1CDU6</accession>
<dbReference type="AlphaFoldDB" id="A0A0V1CDU6"/>
<dbReference type="InterPro" id="IPR052069">
    <property type="entry name" value="Ca-reg_mRNA-binding_domain"/>
</dbReference>
<dbReference type="GO" id="GO:0003730">
    <property type="term" value="F:mRNA 3'-UTR binding"/>
    <property type="evidence" value="ECO:0007669"/>
    <property type="project" value="TreeGrafter"/>
</dbReference>
<dbReference type="PROSITE" id="PS51747">
    <property type="entry name" value="CYT_DCMP_DEAMINASES_2"/>
    <property type="match status" value="1"/>
</dbReference>
<dbReference type="OrthoDB" id="408702at2759"/>
<sequence length="329" mass="37159">MLSEEKCFEEAFTLARKALSIGEVPVGCVLLYENVIIGRGHNRVNFYKNACRHAEMEAFDEAFLWCKANCLSFNDVFLKTTLFVTCEPCMMCAALICKMQLKRVVYGCPNDRFGGFGSVLDVKETFGHMFPSEIVANYRKDESVKLLQIFYESGNPNAPEPKAKRKKNTSVGAINKVLMDNEAVLNSVPEKDVLKCVSAMHDPHHRCMNPPSPLITKHERRPSLCERAASGPVHYGRVRYFCRERGHGYITPLDQHPAGEDIFVHISDVEGDYAPHDGDEVTYKLCPIPPKFEKMQAVHVVLRNLVAGVKHERWDQPISHPCHTSDSHP</sequence>
<dbReference type="GO" id="GO:0052717">
    <property type="term" value="F:tRNA-specific adenosine-34 deaminase activity"/>
    <property type="evidence" value="ECO:0007669"/>
    <property type="project" value="UniProtKB-EC"/>
</dbReference>
<dbReference type="Pfam" id="PF00383">
    <property type="entry name" value="dCMP_cyt_deam_1"/>
    <property type="match status" value="1"/>
</dbReference>
<dbReference type="PROSITE" id="PS51857">
    <property type="entry name" value="CSD_2"/>
    <property type="match status" value="1"/>
</dbReference>
<evidence type="ECO:0000313" key="5">
    <source>
        <dbReference type="Proteomes" id="UP000054653"/>
    </source>
</evidence>
<name>A0A0V1CDU6_TRIBR</name>
<dbReference type="GO" id="GO:0005737">
    <property type="term" value="C:cytoplasm"/>
    <property type="evidence" value="ECO:0007669"/>
    <property type="project" value="TreeGrafter"/>
</dbReference>
<dbReference type="PANTHER" id="PTHR12962">
    <property type="entry name" value="CALCIUM-REGULATED HEAT STABLE PROTEIN CRHSP-24-RELATED"/>
    <property type="match status" value="1"/>
</dbReference>
<dbReference type="FunFam" id="2.40.50.140:FF:000086">
    <property type="entry name" value="Cold shock domain-containing protein C2"/>
    <property type="match status" value="1"/>
</dbReference>
<keyword evidence="5" id="KW-1185">Reference proteome</keyword>
<protein>
    <submittedName>
        <fullName evidence="4">tRNA-specific adenosine deaminase 2</fullName>
    </submittedName>
</protein>
<dbReference type="InterPro" id="IPR016193">
    <property type="entry name" value="Cytidine_deaminase-like"/>
</dbReference>
<dbReference type="EMBL" id="JYDI01000244">
    <property type="protein sequence ID" value="KRY47408.1"/>
    <property type="molecule type" value="Genomic_DNA"/>
</dbReference>
<keyword evidence="1" id="KW-0597">Phosphoprotein</keyword>
<dbReference type="InterPro" id="IPR002125">
    <property type="entry name" value="CMP_dCMP_dom"/>
</dbReference>
<evidence type="ECO:0000259" key="2">
    <source>
        <dbReference type="PROSITE" id="PS51747"/>
    </source>
</evidence>
<dbReference type="GO" id="GO:0002100">
    <property type="term" value="P:tRNA wobble adenosine to inosine editing"/>
    <property type="evidence" value="ECO:0007669"/>
    <property type="project" value="InterPro"/>
</dbReference>
<feature type="domain" description="CMP/dCMP-type deaminase" evidence="2">
    <location>
        <begin position="2"/>
        <end position="119"/>
    </location>
</feature>
<comment type="caution">
    <text evidence="4">The sequence shown here is derived from an EMBL/GenBank/DDBJ whole genome shotgun (WGS) entry which is preliminary data.</text>
</comment>
<gene>
    <name evidence="4" type="primary">DEADC1</name>
    <name evidence="4" type="ORF">T03_4900</name>
</gene>
<dbReference type="Proteomes" id="UP000054653">
    <property type="component" value="Unassembled WGS sequence"/>
</dbReference>
<proteinExistence type="predicted"/>
<feature type="domain" description="CSD" evidence="3">
    <location>
        <begin position="233"/>
        <end position="302"/>
    </location>
</feature>
<dbReference type="PANTHER" id="PTHR12962:SF1">
    <property type="entry name" value="COLD SHOCK DOMAIN-CONTAINING PROTEIN CG9705"/>
    <property type="match status" value="1"/>
</dbReference>
<dbReference type="SUPFAM" id="SSF50249">
    <property type="entry name" value="Nucleic acid-binding proteins"/>
    <property type="match status" value="1"/>
</dbReference>
<dbReference type="InterPro" id="IPR011129">
    <property type="entry name" value="CSD"/>
</dbReference>
<organism evidence="4 5">
    <name type="scientific">Trichinella britovi</name>
    <name type="common">Parasitic roundworm</name>
    <dbReference type="NCBI Taxonomy" id="45882"/>
    <lineage>
        <taxon>Eukaryota</taxon>
        <taxon>Metazoa</taxon>
        <taxon>Ecdysozoa</taxon>
        <taxon>Nematoda</taxon>
        <taxon>Enoplea</taxon>
        <taxon>Dorylaimia</taxon>
        <taxon>Trichinellida</taxon>
        <taxon>Trichinellidae</taxon>
        <taxon>Trichinella</taxon>
    </lineage>
</organism>
<dbReference type="InterPro" id="IPR002059">
    <property type="entry name" value="CSP_DNA-bd"/>
</dbReference>
<dbReference type="Gene3D" id="2.40.50.140">
    <property type="entry name" value="Nucleic acid-binding proteins"/>
    <property type="match status" value="1"/>
</dbReference>
<dbReference type="SMART" id="SM00357">
    <property type="entry name" value="CSP"/>
    <property type="match status" value="1"/>
</dbReference>
<dbReference type="CDD" id="cd01285">
    <property type="entry name" value="nucleoside_deaminase"/>
    <property type="match status" value="1"/>
</dbReference>
<dbReference type="STRING" id="45882.A0A0V1CDU6"/>
<dbReference type="InterPro" id="IPR012340">
    <property type="entry name" value="NA-bd_OB-fold"/>
</dbReference>
<dbReference type="OMA" id="PISHPCH"/>